<dbReference type="EMBL" id="JBBLZC010000038">
    <property type="protein sequence ID" value="MEK0085923.1"/>
    <property type="molecule type" value="Genomic_DNA"/>
</dbReference>
<gene>
    <name evidence="16" type="ORF">U1T56_22435</name>
</gene>
<evidence type="ECO:0000256" key="11">
    <source>
        <dbReference type="ARBA" id="ARBA00023098"/>
    </source>
</evidence>
<keyword evidence="9 14" id="KW-1133">Transmembrane helix</keyword>
<dbReference type="InterPro" id="IPR006694">
    <property type="entry name" value="Fatty_acid_hydroxylase"/>
</dbReference>
<dbReference type="RefSeq" id="WP_418161771.1">
    <property type="nucleotide sequence ID" value="NZ_JBBLZC010000038.1"/>
</dbReference>
<keyword evidence="12 14" id="KW-0472">Membrane</keyword>
<keyword evidence="17" id="KW-1185">Reference proteome</keyword>
<evidence type="ECO:0000256" key="12">
    <source>
        <dbReference type="ARBA" id="ARBA00023136"/>
    </source>
</evidence>
<keyword evidence="5" id="KW-0479">Metal-binding</keyword>
<comment type="subcellular location">
    <subcellularLocation>
        <location evidence="2">Endoplasmic reticulum membrane</location>
        <topology evidence="2">Multi-pass membrane protein</topology>
    </subcellularLocation>
</comment>
<evidence type="ECO:0000256" key="7">
    <source>
        <dbReference type="ARBA" id="ARBA00022832"/>
    </source>
</evidence>
<evidence type="ECO:0000256" key="1">
    <source>
        <dbReference type="ARBA" id="ARBA00001947"/>
    </source>
</evidence>
<feature type="transmembrane region" description="Helical" evidence="14">
    <location>
        <begin position="54"/>
        <end position="75"/>
    </location>
</feature>
<feature type="transmembrane region" description="Helical" evidence="14">
    <location>
        <begin position="109"/>
        <end position="126"/>
    </location>
</feature>
<dbReference type="InterPro" id="IPR014430">
    <property type="entry name" value="Scs7"/>
</dbReference>
<evidence type="ECO:0000256" key="5">
    <source>
        <dbReference type="ARBA" id="ARBA00022723"/>
    </source>
</evidence>
<keyword evidence="7" id="KW-0276">Fatty acid metabolism</keyword>
<evidence type="ECO:0000256" key="8">
    <source>
        <dbReference type="ARBA" id="ARBA00022833"/>
    </source>
</evidence>
<evidence type="ECO:0000259" key="15">
    <source>
        <dbReference type="Pfam" id="PF04116"/>
    </source>
</evidence>
<feature type="transmembrane region" description="Helical" evidence="14">
    <location>
        <begin position="132"/>
        <end position="154"/>
    </location>
</feature>
<feature type="transmembrane region" description="Helical" evidence="14">
    <location>
        <begin position="24"/>
        <end position="48"/>
    </location>
</feature>
<reference evidence="16 17" key="1">
    <citation type="submission" date="2024-01" db="EMBL/GenBank/DDBJ databases">
        <title>Multi-omics insights into the function and evolution of sodium benzoate biodegradation pathways in Benzoatithermus flavus gen. nov., sp. nov. from hot spring.</title>
        <authorList>
            <person name="Hu C.-J."/>
            <person name="Li W.-J."/>
        </authorList>
    </citation>
    <scope>NUCLEOTIDE SEQUENCE [LARGE SCALE GENOMIC DNA]</scope>
    <source>
        <strain evidence="16 17">SYSU G07066</strain>
    </source>
</reference>
<dbReference type="PANTHER" id="PTHR12863">
    <property type="entry name" value="FATTY ACID HYDROXYLASE"/>
    <property type="match status" value="1"/>
</dbReference>
<feature type="domain" description="Fatty acid hydroxylase" evidence="15">
    <location>
        <begin position="63"/>
        <end position="204"/>
    </location>
</feature>
<keyword evidence="8" id="KW-0862">Zinc</keyword>
<keyword evidence="11" id="KW-0443">Lipid metabolism</keyword>
<dbReference type="PANTHER" id="PTHR12863:SF1">
    <property type="entry name" value="FATTY ACID 2-HYDROXYLASE"/>
    <property type="match status" value="1"/>
</dbReference>
<accession>A0ABU8XZN6</accession>
<evidence type="ECO:0000256" key="14">
    <source>
        <dbReference type="SAM" id="Phobius"/>
    </source>
</evidence>
<comment type="cofactor">
    <cofactor evidence="1">
        <name>Zn(2+)</name>
        <dbReference type="ChEBI" id="CHEBI:29105"/>
    </cofactor>
</comment>
<evidence type="ECO:0000313" key="17">
    <source>
        <dbReference type="Proteomes" id="UP001375743"/>
    </source>
</evidence>
<evidence type="ECO:0000256" key="6">
    <source>
        <dbReference type="ARBA" id="ARBA00022824"/>
    </source>
</evidence>
<dbReference type="Proteomes" id="UP001375743">
    <property type="component" value="Unassembled WGS sequence"/>
</dbReference>
<keyword evidence="4 14" id="KW-0812">Transmembrane</keyword>
<keyword evidence="10" id="KW-0560">Oxidoreductase</keyword>
<evidence type="ECO:0000256" key="2">
    <source>
        <dbReference type="ARBA" id="ARBA00004477"/>
    </source>
</evidence>
<keyword evidence="6" id="KW-0256">Endoplasmic reticulum</keyword>
<evidence type="ECO:0000256" key="10">
    <source>
        <dbReference type="ARBA" id="ARBA00023002"/>
    </source>
</evidence>
<comment type="caution">
    <text evidence="16">The sequence shown here is derived from an EMBL/GenBank/DDBJ whole genome shotgun (WGS) entry which is preliminary data.</text>
</comment>
<evidence type="ECO:0000256" key="13">
    <source>
        <dbReference type="ARBA" id="ARBA00023160"/>
    </source>
</evidence>
<organism evidence="16 17">
    <name type="scientific">Benzoatithermus flavus</name>
    <dbReference type="NCBI Taxonomy" id="3108223"/>
    <lineage>
        <taxon>Bacteria</taxon>
        <taxon>Pseudomonadati</taxon>
        <taxon>Pseudomonadota</taxon>
        <taxon>Alphaproteobacteria</taxon>
        <taxon>Geminicoccales</taxon>
        <taxon>Geminicoccaceae</taxon>
        <taxon>Benzoatithermus</taxon>
    </lineage>
</organism>
<dbReference type="Pfam" id="PF04116">
    <property type="entry name" value="FA_hydroxylase"/>
    <property type="match status" value="1"/>
</dbReference>
<protein>
    <submittedName>
        <fullName evidence="16">Sterol desaturase family protein</fullName>
    </submittedName>
</protein>
<proteinExistence type="predicted"/>
<evidence type="ECO:0000256" key="9">
    <source>
        <dbReference type="ARBA" id="ARBA00022989"/>
    </source>
</evidence>
<sequence>MLASIRSWSGREYRLDRMTLRELVIAYFTHYSIMVYLALAVIAIVLAVRVAPNWWQPLLGVGLVFLVYPFAEYALHRWVLHARFLYKNPLTAKVWKRIHYDHHQNPHDLSVLFGALYTTLPPIFLLSLPLGWLVGGASAAFAALATALLAFAGYEFCHCVQHLPFTPQNRWLREIKRRHLAHHFHSEQGNYGITTNLWDRILGTLYDRQRDVPRSPTTHNLGYTPEERARYPWVGELSASDEEYAFKRTRRMS</sequence>
<keyword evidence="13" id="KW-0275">Fatty acid biosynthesis</keyword>
<evidence type="ECO:0000256" key="4">
    <source>
        <dbReference type="ARBA" id="ARBA00022692"/>
    </source>
</evidence>
<keyword evidence="3" id="KW-0444">Lipid biosynthesis</keyword>
<evidence type="ECO:0000313" key="16">
    <source>
        <dbReference type="EMBL" id="MEK0085923.1"/>
    </source>
</evidence>
<name>A0ABU8XZN6_9PROT</name>
<evidence type="ECO:0000256" key="3">
    <source>
        <dbReference type="ARBA" id="ARBA00022516"/>
    </source>
</evidence>